<feature type="domain" description="GH16" evidence="5">
    <location>
        <begin position="1"/>
        <end position="217"/>
    </location>
</feature>
<feature type="signal peptide" evidence="4">
    <location>
        <begin position="1"/>
        <end position="24"/>
    </location>
</feature>
<dbReference type="PANTHER" id="PTHR31062">
    <property type="entry name" value="XYLOGLUCAN ENDOTRANSGLUCOSYLASE/HYDROLASE PROTEIN 8-RELATED"/>
    <property type="match status" value="1"/>
</dbReference>
<dbReference type="EMBL" id="JABFUD020000015">
    <property type="protein sequence ID" value="KAI5069499.1"/>
    <property type="molecule type" value="Genomic_DNA"/>
</dbReference>
<organism evidence="6 7">
    <name type="scientific">Adiantum capillus-veneris</name>
    <name type="common">Maidenhair fern</name>
    <dbReference type="NCBI Taxonomy" id="13818"/>
    <lineage>
        <taxon>Eukaryota</taxon>
        <taxon>Viridiplantae</taxon>
        <taxon>Streptophyta</taxon>
        <taxon>Embryophyta</taxon>
        <taxon>Tracheophyta</taxon>
        <taxon>Polypodiopsida</taxon>
        <taxon>Polypodiidae</taxon>
        <taxon>Polypodiales</taxon>
        <taxon>Pteridineae</taxon>
        <taxon>Pteridaceae</taxon>
        <taxon>Vittarioideae</taxon>
        <taxon>Adiantum</taxon>
    </lineage>
</organism>
<dbReference type="InterPro" id="IPR000757">
    <property type="entry name" value="Beta-glucanase-like"/>
</dbReference>
<reference evidence="6" key="1">
    <citation type="submission" date="2021-01" db="EMBL/GenBank/DDBJ databases">
        <title>Adiantum capillus-veneris genome.</title>
        <authorList>
            <person name="Fang Y."/>
            <person name="Liao Q."/>
        </authorList>
    </citation>
    <scope>NUCLEOTIDE SEQUENCE</scope>
    <source>
        <strain evidence="6">H3</strain>
        <tissue evidence="6">Leaf</tissue>
    </source>
</reference>
<dbReference type="AlphaFoldDB" id="A0A9D4UKC9"/>
<gene>
    <name evidence="6" type="ORF">GOP47_0015800</name>
</gene>
<evidence type="ECO:0000313" key="7">
    <source>
        <dbReference type="Proteomes" id="UP000886520"/>
    </source>
</evidence>
<dbReference type="GO" id="GO:0042546">
    <property type="term" value="P:cell wall biogenesis"/>
    <property type="evidence" value="ECO:0007669"/>
    <property type="project" value="InterPro"/>
</dbReference>
<proteinExistence type="predicted"/>
<dbReference type="PROSITE" id="PS01034">
    <property type="entry name" value="GH16_1"/>
    <property type="match status" value="1"/>
</dbReference>
<dbReference type="GO" id="GO:0016762">
    <property type="term" value="F:xyloglucan:xyloglucosyl transferase activity"/>
    <property type="evidence" value="ECO:0007669"/>
    <property type="project" value="InterPro"/>
</dbReference>
<keyword evidence="7" id="KW-1185">Reference proteome</keyword>
<evidence type="ECO:0000256" key="1">
    <source>
        <dbReference type="ARBA" id="ARBA00022801"/>
    </source>
</evidence>
<accession>A0A9D4UKC9</accession>
<dbReference type="SUPFAM" id="SSF49899">
    <property type="entry name" value="Concanavalin A-like lectins/glucanases"/>
    <property type="match status" value="1"/>
</dbReference>
<protein>
    <recommendedName>
        <fullName evidence="5">GH16 domain-containing protein</fullName>
    </recommendedName>
</protein>
<dbReference type="PROSITE" id="PS51762">
    <property type="entry name" value="GH16_2"/>
    <property type="match status" value="1"/>
</dbReference>
<comment type="caution">
    <text evidence="6">The sequence shown here is derived from an EMBL/GenBank/DDBJ whole genome shotgun (WGS) entry which is preliminary data.</text>
</comment>
<feature type="active site" description="Proton donor" evidence="3">
    <location>
        <position position="109"/>
    </location>
</feature>
<evidence type="ECO:0000313" key="6">
    <source>
        <dbReference type="EMBL" id="KAI5069499.1"/>
    </source>
</evidence>
<dbReference type="InterPro" id="IPR016455">
    <property type="entry name" value="XTH"/>
</dbReference>
<dbReference type="Gene3D" id="2.60.120.200">
    <property type="match status" value="1"/>
</dbReference>
<dbReference type="OrthoDB" id="4781at2759"/>
<evidence type="ECO:0000256" key="2">
    <source>
        <dbReference type="ARBA" id="ARBA00023295"/>
    </source>
</evidence>
<dbReference type="InterPro" id="IPR013320">
    <property type="entry name" value="ConA-like_dom_sf"/>
</dbReference>
<dbReference type="Proteomes" id="UP000886520">
    <property type="component" value="Chromosome 15"/>
</dbReference>
<feature type="chain" id="PRO_5038648122" description="GH16 domain-containing protein" evidence="4">
    <location>
        <begin position="25"/>
        <end position="292"/>
    </location>
</feature>
<feature type="active site" description="Nucleophile" evidence="3">
    <location>
        <position position="105"/>
    </location>
</feature>
<dbReference type="Pfam" id="PF00722">
    <property type="entry name" value="Glyco_hydro_16"/>
    <property type="match status" value="1"/>
</dbReference>
<evidence type="ECO:0000259" key="5">
    <source>
        <dbReference type="PROSITE" id="PS51762"/>
    </source>
</evidence>
<dbReference type="PRINTS" id="PR00737">
    <property type="entry name" value="GLHYDRLASE16"/>
</dbReference>
<name>A0A9D4UKC9_ADICA</name>
<dbReference type="InterPro" id="IPR044791">
    <property type="entry name" value="Beta-glucanase/XTH"/>
</dbReference>
<evidence type="ECO:0000256" key="3">
    <source>
        <dbReference type="PIRSR" id="PIRSR608264-1"/>
    </source>
</evidence>
<dbReference type="GO" id="GO:0004553">
    <property type="term" value="F:hydrolase activity, hydrolyzing O-glycosyl compounds"/>
    <property type="evidence" value="ECO:0007669"/>
    <property type="project" value="InterPro"/>
</dbReference>
<dbReference type="GO" id="GO:0010411">
    <property type="term" value="P:xyloglucan metabolic process"/>
    <property type="evidence" value="ECO:0007669"/>
    <property type="project" value="InterPro"/>
</dbReference>
<keyword evidence="1" id="KW-0378">Hydrolase</keyword>
<dbReference type="CDD" id="cd02176">
    <property type="entry name" value="GH16_XET"/>
    <property type="match status" value="1"/>
</dbReference>
<dbReference type="InterPro" id="IPR008263">
    <property type="entry name" value="GH16_AS"/>
</dbReference>
<evidence type="ECO:0000256" key="4">
    <source>
        <dbReference type="SAM" id="SignalP"/>
    </source>
</evidence>
<keyword evidence="2" id="KW-0326">Glycosidase</keyword>
<keyword evidence="4" id="KW-0732">Signal</keyword>
<sequence>MFGLCVHVVVMLAMGIEVVIQAQAQPRAGNFHDDFQVTWSADKVRVMDGGQRLQLSLDRSSGSGFKSKKDYLFSNIDMQIKLVPGDSAGTVTAYYLSSQTTFHDELDFEFLGNETGQPYIVQTNVFANGVGGREQRIYLWFDPTADFHTYTIFWTPKLIVFLVDGTPIRVFKKTPGQPYLDKQPMAVYSSIWNGDEWATRGGLVKTNWAHAPFVTSYRNFQVKPAPIPPRIDYSKLSWAKGIALSPSQARLPPGPRCTIARCLWLPSPCSHLPFLRNAPLQASNHRETQKKK</sequence>
<dbReference type="InterPro" id="IPR008264">
    <property type="entry name" value="Beta_glucanase"/>
</dbReference>